<comment type="caution">
    <text evidence="1">The sequence shown here is derived from an EMBL/GenBank/DDBJ whole genome shotgun (WGS) entry which is preliminary data.</text>
</comment>
<protein>
    <submittedName>
        <fullName evidence="1">Uncharacterized protein</fullName>
    </submittedName>
</protein>
<accession>A0ACC0C5L0</accession>
<gene>
    <name evidence="1" type="ORF">M9H77_01438</name>
</gene>
<name>A0ACC0C5L0_CATRO</name>
<reference evidence="2" key="1">
    <citation type="journal article" date="2023" name="Nat. Plants">
        <title>Single-cell RNA sequencing provides a high-resolution roadmap for understanding the multicellular compartmentation of specialized metabolism.</title>
        <authorList>
            <person name="Sun S."/>
            <person name="Shen X."/>
            <person name="Li Y."/>
            <person name="Li Y."/>
            <person name="Wang S."/>
            <person name="Li R."/>
            <person name="Zhang H."/>
            <person name="Shen G."/>
            <person name="Guo B."/>
            <person name="Wei J."/>
            <person name="Xu J."/>
            <person name="St-Pierre B."/>
            <person name="Chen S."/>
            <person name="Sun C."/>
        </authorList>
    </citation>
    <scope>NUCLEOTIDE SEQUENCE [LARGE SCALE GENOMIC DNA]</scope>
</reference>
<dbReference type="EMBL" id="CM044701">
    <property type="protein sequence ID" value="KAI5680211.1"/>
    <property type="molecule type" value="Genomic_DNA"/>
</dbReference>
<organism evidence="1 2">
    <name type="scientific">Catharanthus roseus</name>
    <name type="common">Madagascar periwinkle</name>
    <name type="synonym">Vinca rosea</name>
    <dbReference type="NCBI Taxonomy" id="4058"/>
    <lineage>
        <taxon>Eukaryota</taxon>
        <taxon>Viridiplantae</taxon>
        <taxon>Streptophyta</taxon>
        <taxon>Embryophyta</taxon>
        <taxon>Tracheophyta</taxon>
        <taxon>Spermatophyta</taxon>
        <taxon>Magnoliopsida</taxon>
        <taxon>eudicotyledons</taxon>
        <taxon>Gunneridae</taxon>
        <taxon>Pentapetalae</taxon>
        <taxon>asterids</taxon>
        <taxon>lamiids</taxon>
        <taxon>Gentianales</taxon>
        <taxon>Apocynaceae</taxon>
        <taxon>Rauvolfioideae</taxon>
        <taxon>Vinceae</taxon>
        <taxon>Catharanthinae</taxon>
        <taxon>Catharanthus</taxon>
    </lineage>
</organism>
<dbReference type="Proteomes" id="UP001060085">
    <property type="component" value="Linkage Group LG01"/>
</dbReference>
<proteinExistence type="predicted"/>
<evidence type="ECO:0000313" key="2">
    <source>
        <dbReference type="Proteomes" id="UP001060085"/>
    </source>
</evidence>
<keyword evidence="2" id="KW-1185">Reference proteome</keyword>
<sequence>MTLKKNPLVFLDVSIDGNPAEKIVIELYADVVPRTAENFRALCTGEKGIGASTGKPLHFKGSIFHRIIKGFMAQGGDFSKGNGTGGESIYGGKFQDENFKLDHSEAGLLSMANSGPNTNGSQFFIIFKRQPHLDGKHVVFGKVVKGMDVIKKIEQVGTSDGKPSGIVKIVDCGETSNSKVHDGVVAQKGGKKKSVKSVHSDDGSDERVRGKSKTSVKDKRRKKKTKYSSSDSYSSDTDSDSYSSESDSYSDSDSDSESDSSSSSYSSDRRNRKRKRSTKRRKHHHGKRKEDGRKERKRVKRDKRVKRKRSSDTSTSSESDSSRSSSSSSGSSDGESAKLHRASRRSVPLAKNREAVIEQQKEREEKDVQGNSSQEEGEFSKKNEVLNNGKNRDAKASITTKQQYHDLNDSRKSRSPETRRPKTSNQSPSMSPRRDKSPSVHNDGTFKTSSQKDGTSVPISSQPSGSVEGEDSKSQHPDGGNKRIRKGRGFTDRYKFVRRYRTPSPEWKTQRSFYHGGRDVPRDRVRYQSYRRYSDRSPQRRDRSPPRGRSPPRYNRRRTSRSPSAERGRYRRQSRSPVRSPSPSKPRNIISDRLKSRLGPKVDDEHPGRLTSSTRSQGSPHSRSPRDSPGKRKAASPSVSSSRSSSPGGHRGLVSYDDVSPIGDTN</sequence>
<evidence type="ECO:0000313" key="1">
    <source>
        <dbReference type="EMBL" id="KAI5680211.1"/>
    </source>
</evidence>